<comment type="caution">
    <text evidence="1">The sequence shown here is derived from an EMBL/GenBank/DDBJ whole genome shotgun (WGS) entry which is preliminary data.</text>
</comment>
<dbReference type="InterPro" id="IPR016024">
    <property type="entry name" value="ARM-type_fold"/>
</dbReference>
<dbReference type="AlphaFoldDB" id="A0A4S5CGP3"/>
<dbReference type="Gene3D" id="1.25.10.10">
    <property type="entry name" value="Leucine-rich Repeat Variant"/>
    <property type="match status" value="1"/>
</dbReference>
<proteinExistence type="predicted"/>
<protein>
    <recommendedName>
        <fullName evidence="3">HEAT repeat domain-containing protein</fullName>
    </recommendedName>
</protein>
<evidence type="ECO:0000313" key="2">
    <source>
        <dbReference type="Proteomes" id="UP000309618"/>
    </source>
</evidence>
<evidence type="ECO:0008006" key="3">
    <source>
        <dbReference type="Google" id="ProtNLM"/>
    </source>
</evidence>
<sequence length="333" mass="35733">MLSPKQQIRKQQILMASDINTDAEDLYSLSQVDHEDVQVAVAKNASTTPDVLMALNKAAYSTTVLEAIALHPHCPTQLFEVLSRNQHIRVRKAVGTARKCPESILHFLAHDEDIQVISAIAKNPSATPATLSILAANKSSSLRSSVGANISCPIELQKKLANDDEWWVRHGVAANQSCPPDLLSQLANDSMGTVRYSCAGNPACPTHILVRFYAEPDKSIRLAVANNASTPVGLVIALASNDVSEEVRKRAVEIITTKTADDWVQAINNGLTLSQACEGSPGLTLGDALLSAGLTDIFQSIQSTELAFRIEGYSDKANASLPGPSNAANKLWM</sequence>
<dbReference type="RefSeq" id="WP_136502052.1">
    <property type="nucleotide sequence ID" value="NZ_SSUX01000011.1"/>
</dbReference>
<organism evidence="1 2">
    <name type="scientific">Aeromonas veronii</name>
    <dbReference type="NCBI Taxonomy" id="654"/>
    <lineage>
        <taxon>Bacteria</taxon>
        <taxon>Pseudomonadati</taxon>
        <taxon>Pseudomonadota</taxon>
        <taxon>Gammaproteobacteria</taxon>
        <taxon>Aeromonadales</taxon>
        <taxon>Aeromonadaceae</taxon>
        <taxon>Aeromonas</taxon>
    </lineage>
</organism>
<reference evidence="1 2" key="1">
    <citation type="submission" date="2019-04" db="EMBL/GenBank/DDBJ databases">
        <title>Comparative genomics of Aeromonas veronii strains pathogenic to fish.</title>
        <authorList>
            <person name="Cascarano M.C."/>
            <person name="Smyrli M."/>
            <person name="Katharios P."/>
        </authorList>
    </citation>
    <scope>NUCLEOTIDE SEQUENCE [LARGE SCALE GENOMIC DNA]</scope>
    <source>
        <strain evidence="1 2">XU1</strain>
    </source>
</reference>
<accession>A0A4S5CGP3</accession>
<gene>
    <name evidence="1" type="ORF">E8Q35_15005</name>
</gene>
<dbReference type="Proteomes" id="UP000309618">
    <property type="component" value="Unassembled WGS sequence"/>
</dbReference>
<name>A0A4S5CGP3_AERVE</name>
<evidence type="ECO:0000313" key="1">
    <source>
        <dbReference type="EMBL" id="THJ43613.1"/>
    </source>
</evidence>
<dbReference type="InterPro" id="IPR011989">
    <property type="entry name" value="ARM-like"/>
</dbReference>
<dbReference type="EMBL" id="SSUX01000011">
    <property type="protein sequence ID" value="THJ43613.1"/>
    <property type="molecule type" value="Genomic_DNA"/>
</dbReference>
<dbReference type="SUPFAM" id="SSF48371">
    <property type="entry name" value="ARM repeat"/>
    <property type="match status" value="1"/>
</dbReference>